<dbReference type="GO" id="GO:0003848">
    <property type="term" value="F:2-amino-4-hydroxy-6-hydroxymethyldihydropteridine diphosphokinase activity"/>
    <property type="evidence" value="ECO:0007669"/>
    <property type="project" value="UniProtKB-EC"/>
</dbReference>
<evidence type="ECO:0000256" key="4">
    <source>
        <dbReference type="ARBA" id="ARBA00016218"/>
    </source>
</evidence>
<gene>
    <name evidence="14" type="ORF">AXF13_06360</name>
</gene>
<keyword evidence="6" id="KW-0547">Nucleotide-binding</keyword>
<comment type="similarity">
    <text evidence="2">Belongs to the HPPK family.</text>
</comment>
<keyword evidence="15" id="KW-1185">Reference proteome</keyword>
<dbReference type="InterPro" id="IPR035907">
    <property type="entry name" value="Hppk_sf"/>
</dbReference>
<dbReference type="RefSeq" id="WP_062252081.1">
    <property type="nucleotide sequence ID" value="NZ_CP014229.1"/>
</dbReference>
<dbReference type="UniPathway" id="UPA00077">
    <property type="reaction ID" value="UER00155"/>
</dbReference>
<dbReference type="Proteomes" id="UP000069241">
    <property type="component" value="Chromosome"/>
</dbReference>
<keyword evidence="7 14" id="KW-0418">Kinase</keyword>
<dbReference type="GO" id="GO:0046654">
    <property type="term" value="P:tetrahydrofolate biosynthetic process"/>
    <property type="evidence" value="ECO:0007669"/>
    <property type="project" value="UniProtKB-UniPathway"/>
</dbReference>
<evidence type="ECO:0000256" key="6">
    <source>
        <dbReference type="ARBA" id="ARBA00022741"/>
    </source>
</evidence>
<dbReference type="EC" id="2.7.6.3" evidence="3"/>
<dbReference type="AlphaFoldDB" id="A0A0X8JJE9"/>
<dbReference type="InterPro" id="IPR000550">
    <property type="entry name" value="Hppk"/>
</dbReference>
<dbReference type="SUPFAM" id="SSF55083">
    <property type="entry name" value="6-hydroxymethyl-7,8-dihydropterin pyrophosphokinase, HPPK"/>
    <property type="match status" value="1"/>
</dbReference>
<evidence type="ECO:0000256" key="7">
    <source>
        <dbReference type="ARBA" id="ARBA00022777"/>
    </source>
</evidence>
<dbReference type="GO" id="GO:0016301">
    <property type="term" value="F:kinase activity"/>
    <property type="evidence" value="ECO:0007669"/>
    <property type="project" value="UniProtKB-KW"/>
</dbReference>
<dbReference type="Gene3D" id="3.30.70.560">
    <property type="entry name" value="7,8-Dihydro-6-hydroxymethylpterin-pyrophosphokinase HPPK"/>
    <property type="match status" value="1"/>
</dbReference>
<dbReference type="EMBL" id="CP014229">
    <property type="protein sequence ID" value="AMD89762.1"/>
    <property type="molecule type" value="Genomic_DNA"/>
</dbReference>
<comment type="function">
    <text evidence="10">Catalyzes the transfer of pyrophosphate from adenosine triphosphate (ATP) to 6-hydroxymethyl-7,8-dihydropterin, an enzymatic step in folate biosynthesis pathway.</text>
</comment>
<evidence type="ECO:0000256" key="11">
    <source>
        <dbReference type="ARBA" id="ARBA00029766"/>
    </source>
</evidence>
<reference evidence="15" key="1">
    <citation type="submission" date="2016-02" db="EMBL/GenBank/DDBJ databases">
        <authorList>
            <person name="Holder M.E."/>
            <person name="Ajami N.J."/>
            <person name="Petrosino J.F."/>
        </authorList>
    </citation>
    <scope>NUCLEOTIDE SEQUENCE [LARGE SCALE GENOMIC DNA]</scope>
    <source>
        <strain evidence="15">CCUG 45958</strain>
    </source>
</reference>
<keyword evidence="8" id="KW-0067">ATP-binding</keyword>
<evidence type="ECO:0000256" key="8">
    <source>
        <dbReference type="ARBA" id="ARBA00022840"/>
    </source>
</evidence>
<dbReference type="CDD" id="cd00483">
    <property type="entry name" value="HPPK"/>
    <property type="match status" value="1"/>
</dbReference>
<evidence type="ECO:0000256" key="5">
    <source>
        <dbReference type="ARBA" id="ARBA00022679"/>
    </source>
</evidence>
<keyword evidence="9" id="KW-0289">Folate biosynthesis</keyword>
<dbReference type="NCBIfam" id="TIGR01498">
    <property type="entry name" value="folK"/>
    <property type="match status" value="1"/>
</dbReference>
<feature type="domain" description="7,8-dihydro-6-hydroxymethylpterin-pyrophosphokinase" evidence="13">
    <location>
        <begin position="15"/>
        <end position="149"/>
    </location>
</feature>
<evidence type="ECO:0000256" key="10">
    <source>
        <dbReference type="ARBA" id="ARBA00029409"/>
    </source>
</evidence>
<organism evidence="14 15">
    <name type="scientific">Desulfovibrio fairfieldensis</name>
    <dbReference type="NCBI Taxonomy" id="44742"/>
    <lineage>
        <taxon>Bacteria</taxon>
        <taxon>Pseudomonadati</taxon>
        <taxon>Thermodesulfobacteriota</taxon>
        <taxon>Desulfovibrionia</taxon>
        <taxon>Desulfovibrionales</taxon>
        <taxon>Desulfovibrionaceae</taxon>
        <taxon>Desulfovibrio</taxon>
    </lineage>
</organism>
<dbReference type="KEGG" id="dfi:AXF13_06360"/>
<dbReference type="GO" id="GO:0005524">
    <property type="term" value="F:ATP binding"/>
    <property type="evidence" value="ECO:0007669"/>
    <property type="project" value="UniProtKB-KW"/>
</dbReference>
<protein>
    <recommendedName>
        <fullName evidence="4">2-amino-4-hydroxy-6-hydroxymethyldihydropteridine pyrophosphokinase</fullName>
        <ecNumber evidence="3">2.7.6.3</ecNumber>
    </recommendedName>
    <alternativeName>
        <fullName evidence="11">6-hydroxymethyl-7,8-dihydropterin pyrophosphokinase</fullName>
    </alternativeName>
    <alternativeName>
        <fullName evidence="12">7,8-dihydro-6-hydroxymethylpterin-pyrophosphokinase</fullName>
    </alternativeName>
</protein>
<evidence type="ECO:0000313" key="15">
    <source>
        <dbReference type="Proteomes" id="UP000069241"/>
    </source>
</evidence>
<accession>A0A0X8JJE9</accession>
<evidence type="ECO:0000256" key="9">
    <source>
        <dbReference type="ARBA" id="ARBA00022909"/>
    </source>
</evidence>
<dbReference type="STRING" id="44742.AXF13_06360"/>
<keyword evidence="5" id="KW-0808">Transferase</keyword>
<dbReference type="PANTHER" id="PTHR43071">
    <property type="entry name" value="2-AMINO-4-HYDROXY-6-HYDROXYMETHYLDIHYDROPTERIDINE PYROPHOSPHOKINASE"/>
    <property type="match status" value="1"/>
</dbReference>
<evidence type="ECO:0000259" key="13">
    <source>
        <dbReference type="Pfam" id="PF01288"/>
    </source>
</evidence>
<sequence length="176" mass="19791">MTENHTALHEEIRAYVGLGSNSPEAEAMLARAREGLSRLPELRLSAASPLYSTEPQGYTEQPWFLNQVVELILAPVWRPRRLLAAMLRLESTLGRVRSPDPALRYGPRAIDADLLLFGEEHCSDPACRVPHPRLTQRAFALVPLLDIAPQVRIEGTAATQWLARLNYRLDGCRIFQ</sequence>
<dbReference type="GO" id="GO:0046656">
    <property type="term" value="P:folic acid biosynthetic process"/>
    <property type="evidence" value="ECO:0007669"/>
    <property type="project" value="UniProtKB-KW"/>
</dbReference>
<dbReference type="Pfam" id="PF01288">
    <property type="entry name" value="HPPK"/>
    <property type="match status" value="1"/>
</dbReference>
<comment type="pathway">
    <text evidence="1">Cofactor biosynthesis; tetrahydrofolate biosynthesis; 2-amino-4-hydroxy-6-hydroxymethyl-7,8-dihydropteridine diphosphate from 7,8-dihydroneopterin triphosphate: step 4/4.</text>
</comment>
<evidence type="ECO:0000256" key="12">
    <source>
        <dbReference type="ARBA" id="ARBA00033413"/>
    </source>
</evidence>
<evidence type="ECO:0000256" key="2">
    <source>
        <dbReference type="ARBA" id="ARBA00005810"/>
    </source>
</evidence>
<evidence type="ECO:0000256" key="3">
    <source>
        <dbReference type="ARBA" id="ARBA00013253"/>
    </source>
</evidence>
<evidence type="ECO:0000256" key="1">
    <source>
        <dbReference type="ARBA" id="ARBA00005051"/>
    </source>
</evidence>
<proteinExistence type="inferred from homology"/>
<name>A0A0X8JJE9_9BACT</name>
<dbReference type="PANTHER" id="PTHR43071:SF1">
    <property type="entry name" value="2-AMINO-4-HYDROXY-6-HYDROXYMETHYLDIHYDROPTERIDINE PYROPHOSPHOKINASE"/>
    <property type="match status" value="1"/>
</dbReference>
<evidence type="ECO:0000313" key="14">
    <source>
        <dbReference type="EMBL" id="AMD89762.1"/>
    </source>
</evidence>